<dbReference type="SUPFAM" id="SSF53335">
    <property type="entry name" value="S-adenosyl-L-methionine-dependent methyltransferases"/>
    <property type="match status" value="1"/>
</dbReference>
<evidence type="ECO:0000259" key="1">
    <source>
        <dbReference type="Pfam" id="PF08241"/>
    </source>
</evidence>
<dbReference type="AlphaFoldDB" id="A0A2H0NGY7"/>
<name>A0A2H0NGY7_9BACT</name>
<protein>
    <recommendedName>
        <fullName evidence="1">Methyltransferase type 11 domain-containing protein</fullName>
    </recommendedName>
</protein>
<dbReference type="CDD" id="cd02440">
    <property type="entry name" value="AdoMet_MTases"/>
    <property type="match status" value="1"/>
</dbReference>
<dbReference type="InterPro" id="IPR029063">
    <property type="entry name" value="SAM-dependent_MTases_sf"/>
</dbReference>
<proteinExistence type="predicted"/>
<sequence>MYFHIPRNNMTKIIIKDTENFDIFGLKELEIGEVYADWIFSVFKPYISERILEVGSGLGLIVNRLQNRELVVASDINDDFLRILKSKFKNQKNIEIFKLDIEKASKRDIDILSNKRIETIITVNTLEHIKDDFAALVNIHKILKENGRLIVFVPALGKLYGSLDRAFGHYRRYSKKDIVTKLTKSGYKVEYIRYFNFIGIFWWFLAGKIFKKENLPKMTGFFLKFVVPIFNKIESFIKIPIGQSLIIVAQK</sequence>
<dbReference type="Pfam" id="PF08241">
    <property type="entry name" value="Methyltransf_11"/>
    <property type="match status" value="1"/>
</dbReference>
<reference evidence="2 3" key="1">
    <citation type="submission" date="2017-09" db="EMBL/GenBank/DDBJ databases">
        <title>Depth-based differentiation of microbial function through sediment-hosted aquifers and enrichment of novel symbionts in the deep terrestrial subsurface.</title>
        <authorList>
            <person name="Probst A.J."/>
            <person name="Ladd B."/>
            <person name="Jarett J.K."/>
            <person name="Geller-Mcgrath D.E."/>
            <person name="Sieber C.M."/>
            <person name="Emerson J.B."/>
            <person name="Anantharaman K."/>
            <person name="Thomas B.C."/>
            <person name="Malmstrom R."/>
            <person name="Stieglmeier M."/>
            <person name="Klingl A."/>
            <person name="Woyke T."/>
            <person name="Ryan C.M."/>
            <person name="Banfield J.F."/>
        </authorList>
    </citation>
    <scope>NUCLEOTIDE SEQUENCE [LARGE SCALE GENOMIC DNA]</scope>
    <source>
        <strain evidence="2">CG11_big_fil_rev_8_21_14_0_20_37_11</strain>
    </source>
</reference>
<gene>
    <name evidence="2" type="ORF">COV53_04515</name>
</gene>
<evidence type="ECO:0000313" key="3">
    <source>
        <dbReference type="Proteomes" id="UP000230707"/>
    </source>
</evidence>
<organism evidence="2 3">
    <name type="scientific">Candidatus Gottesmanbacteria bacterium CG11_big_fil_rev_8_21_14_0_20_37_11</name>
    <dbReference type="NCBI Taxonomy" id="1974575"/>
    <lineage>
        <taxon>Bacteria</taxon>
        <taxon>Candidatus Gottesmaniibacteriota</taxon>
    </lineage>
</organism>
<accession>A0A2H0NGY7</accession>
<dbReference type="Gene3D" id="3.40.50.150">
    <property type="entry name" value="Vaccinia Virus protein VP39"/>
    <property type="match status" value="1"/>
</dbReference>
<dbReference type="EMBL" id="PCWS01000099">
    <property type="protein sequence ID" value="PIR08144.1"/>
    <property type="molecule type" value="Genomic_DNA"/>
</dbReference>
<dbReference type="Proteomes" id="UP000230707">
    <property type="component" value="Unassembled WGS sequence"/>
</dbReference>
<comment type="caution">
    <text evidence="2">The sequence shown here is derived from an EMBL/GenBank/DDBJ whole genome shotgun (WGS) entry which is preliminary data.</text>
</comment>
<dbReference type="GO" id="GO:0008757">
    <property type="term" value="F:S-adenosylmethionine-dependent methyltransferase activity"/>
    <property type="evidence" value="ECO:0007669"/>
    <property type="project" value="InterPro"/>
</dbReference>
<feature type="domain" description="Methyltransferase type 11" evidence="1">
    <location>
        <begin position="52"/>
        <end position="151"/>
    </location>
</feature>
<dbReference type="InterPro" id="IPR013216">
    <property type="entry name" value="Methyltransf_11"/>
</dbReference>
<evidence type="ECO:0000313" key="2">
    <source>
        <dbReference type="EMBL" id="PIR08144.1"/>
    </source>
</evidence>